<evidence type="ECO:0000313" key="2">
    <source>
        <dbReference type="EMBL" id="CAB4170707.1"/>
    </source>
</evidence>
<gene>
    <name evidence="3" type="ORF">UFOVP1307_112</name>
    <name evidence="1" type="ORF">UFOVP651_11</name>
    <name evidence="2" type="ORF">UFOVP902_90</name>
</gene>
<protein>
    <submittedName>
        <fullName evidence="3">Uncharacterized protein</fullName>
    </submittedName>
</protein>
<evidence type="ECO:0000313" key="3">
    <source>
        <dbReference type="EMBL" id="CAB4198484.1"/>
    </source>
</evidence>
<sequence length="95" mass="11412">MVIARIYYTFMYNMARNGLIHYIAHIAESVKTCCSVFDYTWSEQYLNRIEYFRRRVDGIECTFQDVEEEYLDACANRIRQAIKEFEKSREKVGSN</sequence>
<organism evidence="3">
    <name type="scientific">uncultured Caudovirales phage</name>
    <dbReference type="NCBI Taxonomy" id="2100421"/>
    <lineage>
        <taxon>Viruses</taxon>
        <taxon>Duplodnaviria</taxon>
        <taxon>Heunggongvirae</taxon>
        <taxon>Uroviricota</taxon>
        <taxon>Caudoviricetes</taxon>
        <taxon>Peduoviridae</taxon>
        <taxon>Maltschvirus</taxon>
        <taxon>Maltschvirus maltsch</taxon>
    </lineage>
</organism>
<accession>A0A6J5S124</accession>
<dbReference type="EMBL" id="LR796625">
    <property type="protein sequence ID" value="CAB4154567.1"/>
    <property type="molecule type" value="Genomic_DNA"/>
</dbReference>
<dbReference type="EMBL" id="LR796859">
    <property type="protein sequence ID" value="CAB4170707.1"/>
    <property type="molecule type" value="Genomic_DNA"/>
</dbReference>
<name>A0A6J5S124_9CAUD</name>
<proteinExistence type="predicted"/>
<evidence type="ECO:0000313" key="1">
    <source>
        <dbReference type="EMBL" id="CAB4154567.1"/>
    </source>
</evidence>
<dbReference type="EMBL" id="LR797270">
    <property type="protein sequence ID" value="CAB4198484.1"/>
    <property type="molecule type" value="Genomic_DNA"/>
</dbReference>
<reference evidence="3" key="1">
    <citation type="submission" date="2020-05" db="EMBL/GenBank/DDBJ databases">
        <authorList>
            <person name="Chiriac C."/>
            <person name="Salcher M."/>
            <person name="Ghai R."/>
            <person name="Kavagutti S V."/>
        </authorList>
    </citation>
    <scope>NUCLEOTIDE SEQUENCE</scope>
</reference>